<dbReference type="GeneID" id="81361289"/>
<dbReference type="AlphaFoldDB" id="A0A9W9JXC3"/>
<name>A0A9W9JXC3_9EURO</name>
<keyword evidence="2" id="KW-0812">Transmembrane</keyword>
<dbReference type="PANTHER" id="PTHR37488">
    <property type="entry name" value="DUF1275 DOMAIN-CONTAINING PROTEIN"/>
    <property type="match status" value="1"/>
</dbReference>
<evidence type="ECO:0000256" key="2">
    <source>
        <dbReference type="SAM" id="Phobius"/>
    </source>
</evidence>
<feature type="transmembrane region" description="Helical" evidence="2">
    <location>
        <begin position="171"/>
        <end position="194"/>
    </location>
</feature>
<feature type="transmembrane region" description="Helical" evidence="2">
    <location>
        <begin position="288"/>
        <end position="307"/>
    </location>
</feature>
<evidence type="ECO:0000313" key="3">
    <source>
        <dbReference type="EMBL" id="KAJ5085048.1"/>
    </source>
</evidence>
<reference evidence="3" key="2">
    <citation type="journal article" date="2023" name="IMA Fungus">
        <title>Comparative genomic study of the Penicillium genus elucidates a diverse pangenome and 15 lateral gene transfer events.</title>
        <authorList>
            <person name="Petersen C."/>
            <person name="Sorensen T."/>
            <person name="Nielsen M.R."/>
            <person name="Sondergaard T.E."/>
            <person name="Sorensen J.L."/>
            <person name="Fitzpatrick D.A."/>
            <person name="Frisvad J.C."/>
            <person name="Nielsen K.L."/>
        </authorList>
    </citation>
    <scope>NUCLEOTIDE SEQUENCE</scope>
    <source>
        <strain evidence="3">IBT 30761</strain>
    </source>
</reference>
<dbReference type="PANTHER" id="PTHR37488:SF1">
    <property type="entry name" value="DUF1275 DOMAIN PROTEIN"/>
    <property type="match status" value="1"/>
</dbReference>
<dbReference type="RefSeq" id="XP_056469726.1">
    <property type="nucleotide sequence ID" value="XM_056622310.1"/>
</dbReference>
<keyword evidence="2" id="KW-0472">Membrane</keyword>
<keyword evidence="2" id="KW-1133">Transmembrane helix</keyword>
<feature type="transmembrane region" description="Helical" evidence="2">
    <location>
        <begin position="263"/>
        <end position="282"/>
    </location>
</feature>
<evidence type="ECO:0000313" key="4">
    <source>
        <dbReference type="Proteomes" id="UP001149074"/>
    </source>
</evidence>
<sequence length="310" mass="33836">MTQRWPCGERQLPAASLSPHENELALPTPTGPERSAGIDLILLSPLPASPTIMPLETDPLLENGGLLSSPAHPPRSRVSQYLRQPLDPRYGDLLLLFCYIITGLLDSSAVFIWGSFVSMQTGNTVYFGLGLVGTDDDRWIKSGVSIAGFCLGSLCFAAFHRAFAPRQRWVLVASFVAQLLCIMVAAVIVTIFHSSRNQPLSWLVLVPIVLVAFQSSGQAVTSRVLKYNGLTSVVLTSVYCDLFSHPDLLSPKLLRNTEQMRRTGAVVCLLLGVVLGGFWAHSSIGMMGALWTAAFLKGLIIIAWLSWRKE</sequence>
<reference evidence="3" key="1">
    <citation type="submission" date="2022-11" db="EMBL/GenBank/DDBJ databases">
        <authorList>
            <person name="Petersen C."/>
        </authorList>
    </citation>
    <scope>NUCLEOTIDE SEQUENCE</scope>
    <source>
        <strain evidence="3">IBT 30761</strain>
    </source>
</reference>
<accession>A0A9W9JXC3</accession>
<dbReference type="OrthoDB" id="5288586at2759"/>
<gene>
    <name evidence="3" type="ORF">N7532_009819</name>
</gene>
<dbReference type="InterPro" id="IPR010699">
    <property type="entry name" value="DUF1275"/>
</dbReference>
<evidence type="ECO:0000256" key="1">
    <source>
        <dbReference type="SAM" id="MobiDB-lite"/>
    </source>
</evidence>
<evidence type="ECO:0008006" key="5">
    <source>
        <dbReference type="Google" id="ProtNLM"/>
    </source>
</evidence>
<dbReference type="Proteomes" id="UP001149074">
    <property type="component" value="Unassembled WGS sequence"/>
</dbReference>
<keyword evidence="4" id="KW-1185">Reference proteome</keyword>
<proteinExistence type="predicted"/>
<organism evidence="3 4">
    <name type="scientific">Penicillium argentinense</name>
    <dbReference type="NCBI Taxonomy" id="1131581"/>
    <lineage>
        <taxon>Eukaryota</taxon>
        <taxon>Fungi</taxon>
        <taxon>Dikarya</taxon>
        <taxon>Ascomycota</taxon>
        <taxon>Pezizomycotina</taxon>
        <taxon>Eurotiomycetes</taxon>
        <taxon>Eurotiomycetidae</taxon>
        <taxon>Eurotiales</taxon>
        <taxon>Aspergillaceae</taxon>
        <taxon>Penicillium</taxon>
    </lineage>
</organism>
<feature type="transmembrane region" description="Helical" evidence="2">
    <location>
        <begin position="200"/>
        <end position="220"/>
    </location>
</feature>
<feature type="transmembrane region" description="Helical" evidence="2">
    <location>
        <begin position="139"/>
        <end position="159"/>
    </location>
</feature>
<feature type="transmembrane region" description="Helical" evidence="2">
    <location>
        <begin position="93"/>
        <end position="119"/>
    </location>
</feature>
<dbReference type="Pfam" id="PF06912">
    <property type="entry name" value="DUF1275"/>
    <property type="match status" value="1"/>
</dbReference>
<comment type="caution">
    <text evidence="3">The sequence shown here is derived from an EMBL/GenBank/DDBJ whole genome shotgun (WGS) entry which is preliminary data.</text>
</comment>
<feature type="region of interest" description="Disordered" evidence="1">
    <location>
        <begin position="1"/>
        <end position="30"/>
    </location>
</feature>
<dbReference type="EMBL" id="JAPQKI010000010">
    <property type="protein sequence ID" value="KAJ5085048.1"/>
    <property type="molecule type" value="Genomic_DNA"/>
</dbReference>
<protein>
    <recommendedName>
        <fullName evidence="5">DUF1275 domain protein</fullName>
    </recommendedName>
</protein>